<dbReference type="InterPro" id="IPR024516">
    <property type="entry name" value="Mce_C"/>
</dbReference>
<feature type="domain" description="Mce/MlaD" evidence="2">
    <location>
        <begin position="37"/>
        <end position="114"/>
    </location>
</feature>
<sequence length="352" mass="36768">MNTELSLGTRFAIAVATIVLTSATLYVLITKPYESKGMTLTAEFGQAGQGLGKSSPVKIRGMQVGRVNEIDLLPNGRALITMSISDGHKIADTVVASLEPASVFGPKFINLIPGEHEATGPYVKAGTRLEKTTDPRDLNDLLNDANATLAQLDPKDLAVIVHTLSEGLDGEGGDIRELIDNVNKIVDVAHVNRKNAEVFLRDLARLARIQGAGDDIGSIVSGANAVIDTAASGNGRLRGFADGVNGVSGIVAGGFDHHGDGLKQGFRSGERAVAVIAAQLGLVGTSIPTIIDLLPTYKAVGWPSGGDPGHRLLAVKVLIPSNPCHILLGLPACQQWYATTPAADKNAKKKGN</sequence>
<dbReference type="PANTHER" id="PTHR33371:SF16">
    <property type="entry name" value="MCE-FAMILY PROTEIN MCE3F"/>
    <property type="match status" value="1"/>
</dbReference>
<name>A0ABP6PYG7_9ACTN</name>
<organism evidence="4 5">
    <name type="scientific">Actinocorallia longicatena</name>
    <dbReference type="NCBI Taxonomy" id="111803"/>
    <lineage>
        <taxon>Bacteria</taxon>
        <taxon>Bacillati</taxon>
        <taxon>Actinomycetota</taxon>
        <taxon>Actinomycetes</taxon>
        <taxon>Streptosporangiales</taxon>
        <taxon>Thermomonosporaceae</taxon>
        <taxon>Actinocorallia</taxon>
    </lineage>
</organism>
<gene>
    <name evidence="4" type="ORF">GCM10010468_05520</name>
</gene>
<dbReference type="RefSeq" id="WP_344821706.1">
    <property type="nucleotide sequence ID" value="NZ_BAAAUV010000001.1"/>
</dbReference>
<feature type="domain" description="Mammalian cell entry C-terminal" evidence="3">
    <location>
        <begin position="124"/>
        <end position="269"/>
    </location>
</feature>
<dbReference type="EMBL" id="BAAAUV010000001">
    <property type="protein sequence ID" value="GAA3195340.1"/>
    <property type="molecule type" value="Genomic_DNA"/>
</dbReference>
<evidence type="ECO:0000256" key="1">
    <source>
        <dbReference type="SAM" id="Phobius"/>
    </source>
</evidence>
<evidence type="ECO:0000259" key="3">
    <source>
        <dbReference type="Pfam" id="PF11887"/>
    </source>
</evidence>
<protein>
    <recommendedName>
        <fullName evidence="6">Phospholipid/cholesterol/gamma-HCH transport system substrate-binding protein</fullName>
    </recommendedName>
</protein>
<keyword evidence="1" id="KW-1133">Transmembrane helix</keyword>
<reference evidence="5" key="1">
    <citation type="journal article" date="2019" name="Int. J. Syst. Evol. Microbiol.">
        <title>The Global Catalogue of Microorganisms (GCM) 10K type strain sequencing project: providing services to taxonomists for standard genome sequencing and annotation.</title>
        <authorList>
            <consortium name="The Broad Institute Genomics Platform"/>
            <consortium name="The Broad Institute Genome Sequencing Center for Infectious Disease"/>
            <person name="Wu L."/>
            <person name="Ma J."/>
        </authorList>
    </citation>
    <scope>NUCLEOTIDE SEQUENCE [LARGE SCALE GENOMIC DNA]</scope>
    <source>
        <strain evidence="5">JCM 9377</strain>
    </source>
</reference>
<dbReference type="Proteomes" id="UP001501237">
    <property type="component" value="Unassembled WGS sequence"/>
</dbReference>
<evidence type="ECO:0000313" key="5">
    <source>
        <dbReference type="Proteomes" id="UP001501237"/>
    </source>
</evidence>
<evidence type="ECO:0000259" key="2">
    <source>
        <dbReference type="Pfam" id="PF02470"/>
    </source>
</evidence>
<dbReference type="Pfam" id="PF11887">
    <property type="entry name" value="Mce4_CUP1"/>
    <property type="match status" value="1"/>
</dbReference>
<dbReference type="InterPro" id="IPR003399">
    <property type="entry name" value="Mce/MlaD"/>
</dbReference>
<accession>A0ABP6PYG7</accession>
<proteinExistence type="predicted"/>
<keyword evidence="1" id="KW-0812">Transmembrane</keyword>
<feature type="transmembrane region" description="Helical" evidence="1">
    <location>
        <begin position="12"/>
        <end position="29"/>
    </location>
</feature>
<keyword evidence="5" id="KW-1185">Reference proteome</keyword>
<comment type="caution">
    <text evidence="4">The sequence shown here is derived from an EMBL/GenBank/DDBJ whole genome shotgun (WGS) entry which is preliminary data.</text>
</comment>
<dbReference type="InterPro" id="IPR052336">
    <property type="entry name" value="MlaD_Phospholipid_Transporter"/>
</dbReference>
<dbReference type="PANTHER" id="PTHR33371">
    <property type="entry name" value="INTERMEMBRANE PHOSPHOLIPID TRANSPORT SYSTEM BINDING PROTEIN MLAD-RELATED"/>
    <property type="match status" value="1"/>
</dbReference>
<keyword evidence="1" id="KW-0472">Membrane</keyword>
<dbReference type="Pfam" id="PF02470">
    <property type="entry name" value="MlaD"/>
    <property type="match status" value="1"/>
</dbReference>
<evidence type="ECO:0008006" key="6">
    <source>
        <dbReference type="Google" id="ProtNLM"/>
    </source>
</evidence>
<evidence type="ECO:0000313" key="4">
    <source>
        <dbReference type="EMBL" id="GAA3195340.1"/>
    </source>
</evidence>